<dbReference type="InterPro" id="IPR037066">
    <property type="entry name" value="Plug_dom_sf"/>
</dbReference>
<evidence type="ECO:0000256" key="12">
    <source>
        <dbReference type="ARBA" id="ARBA00023002"/>
    </source>
</evidence>
<dbReference type="EMBL" id="JAVHUL010000004">
    <property type="protein sequence ID" value="MDQ7916399.1"/>
    <property type="molecule type" value="Genomic_DNA"/>
</dbReference>
<dbReference type="EC" id="1.1.1.42" evidence="3"/>
<dbReference type="InterPro" id="IPR012910">
    <property type="entry name" value="Plug_dom"/>
</dbReference>
<comment type="cofactor">
    <cofactor evidence="1">
        <name>Mg(2+)</name>
        <dbReference type="ChEBI" id="CHEBI:18420"/>
    </cofactor>
</comment>
<comment type="catalytic activity">
    <reaction evidence="15">
        <text>D-threo-isocitrate + NADP(+) = 2-oxoglutarate + CO2 + NADPH</text>
        <dbReference type="Rhea" id="RHEA:19629"/>
        <dbReference type="ChEBI" id="CHEBI:15562"/>
        <dbReference type="ChEBI" id="CHEBI:16526"/>
        <dbReference type="ChEBI" id="CHEBI:16810"/>
        <dbReference type="ChEBI" id="CHEBI:57783"/>
        <dbReference type="ChEBI" id="CHEBI:58349"/>
        <dbReference type="EC" id="1.1.1.42"/>
    </reaction>
</comment>
<name>A0ABU0ZY57_9FLAO</name>
<dbReference type="PANTHER" id="PTHR36999:SF1">
    <property type="entry name" value="ISOCITRATE DEHYDROGENASE (NADP(+))"/>
    <property type="match status" value="1"/>
</dbReference>
<evidence type="ECO:0000256" key="3">
    <source>
        <dbReference type="ARBA" id="ARBA00013013"/>
    </source>
</evidence>
<organism evidence="20 21">
    <name type="scientific">Mesonia profundi</name>
    <dbReference type="NCBI Taxonomy" id="3070998"/>
    <lineage>
        <taxon>Bacteria</taxon>
        <taxon>Pseudomonadati</taxon>
        <taxon>Bacteroidota</taxon>
        <taxon>Flavobacteriia</taxon>
        <taxon>Flavobacteriales</taxon>
        <taxon>Flavobacteriaceae</taxon>
        <taxon>Mesonia</taxon>
    </lineage>
</organism>
<keyword evidence="20" id="KW-0675">Receptor</keyword>
<evidence type="ECO:0000256" key="8">
    <source>
        <dbReference type="ARBA" id="ARBA00022692"/>
    </source>
</evidence>
<evidence type="ECO:0000313" key="20">
    <source>
        <dbReference type="EMBL" id="MDQ7916399.1"/>
    </source>
</evidence>
<dbReference type="RefSeq" id="WP_308863050.1">
    <property type="nucleotide sequence ID" value="NZ_JAVHUL010000004.1"/>
</dbReference>
<evidence type="ECO:0000256" key="13">
    <source>
        <dbReference type="ARBA" id="ARBA00023136"/>
    </source>
</evidence>
<dbReference type="InterPro" id="IPR004436">
    <property type="entry name" value="Isocitrate_DH_NADP_mono"/>
</dbReference>
<keyword evidence="6 17" id="KW-1134">Transmembrane beta strand</keyword>
<dbReference type="InterPro" id="IPR008969">
    <property type="entry name" value="CarboxyPept-like_regulatory"/>
</dbReference>
<evidence type="ECO:0000256" key="9">
    <source>
        <dbReference type="ARBA" id="ARBA00022723"/>
    </source>
</evidence>
<keyword evidence="8 17" id="KW-0812">Transmembrane</keyword>
<dbReference type="InterPro" id="IPR039426">
    <property type="entry name" value="TonB-dep_rcpt-like"/>
</dbReference>
<keyword evidence="10" id="KW-0460">Magnesium</keyword>
<keyword evidence="21" id="KW-1185">Reference proteome</keyword>
<dbReference type="Pfam" id="PF13715">
    <property type="entry name" value="CarbopepD_reg_2"/>
    <property type="match status" value="1"/>
</dbReference>
<dbReference type="Pfam" id="PF25183">
    <property type="entry name" value="OMP_b-brl_4"/>
    <property type="match status" value="1"/>
</dbReference>
<dbReference type="PANTHER" id="PTHR36999">
    <property type="entry name" value="ISOCITRATE DEHYDROGENASE [NADP]"/>
    <property type="match status" value="1"/>
</dbReference>
<dbReference type="SUPFAM" id="SSF49464">
    <property type="entry name" value="Carboxypeptidase regulatory domain-like"/>
    <property type="match status" value="1"/>
</dbReference>
<keyword evidence="11" id="KW-0521">NADP</keyword>
<gene>
    <name evidence="20" type="ORF">RBU60_02345</name>
</gene>
<comment type="subcellular location">
    <subcellularLocation>
        <location evidence="2 17">Cell outer membrane</location>
        <topology evidence="2 17">Multi-pass membrane protein</topology>
    </subcellularLocation>
</comment>
<evidence type="ECO:0000256" key="7">
    <source>
        <dbReference type="ARBA" id="ARBA00022532"/>
    </source>
</evidence>
<keyword evidence="5 17" id="KW-0813">Transport</keyword>
<reference evidence="20 21" key="1">
    <citation type="submission" date="2023-08" db="EMBL/GenBank/DDBJ databases">
        <title>Mesonia sp. MT50, isolated from deep-sea sediment of the Mariana Trench.</title>
        <authorList>
            <person name="Fu H."/>
        </authorList>
    </citation>
    <scope>NUCLEOTIDE SEQUENCE [LARGE SCALE GENOMIC DNA]</scope>
    <source>
        <strain evidence="20 21">MT50</strain>
    </source>
</reference>
<evidence type="ECO:0000313" key="21">
    <source>
        <dbReference type="Proteomes" id="UP001230915"/>
    </source>
</evidence>
<proteinExistence type="inferred from homology"/>
<comment type="similarity">
    <text evidence="17">Belongs to the TonB-dependent receptor family.</text>
</comment>
<keyword evidence="4" id="KW-0329">Glyoxylate bypass</keyword>
<dbReference type="Gene3D" id="2.170.130.10">
    <property type="entry name" value="TonB-dependent receptor, plug domain"/>
    <property type="match status" value="1"/>
</dbReference>
<comment type="caution">
    <text evidence="20">The sequence shown here is derived from an EMBL/GenBank/DDBJ whole genome shotgun (WGS) entry which is preliminary data.</text>
</comment>
<dbReference type="InterPro" id="IPR057601">
    <property type="entry name" value="Oar-like_b-barrel"/>
</dbReference>
<evidence type="ECO:0000256" key="5">
    <source>
        <dbReference type="ARBA" id="ARBA00022448"/>
    </source>
</evidence>
<evidence type="ECO:0000259" key="19">
    <source>
        <dbReference type="Pfam" id="PF25183"/>
    </source>
</evidence>
<keyword evidence="7" id="KW-0816">Tricarboxylic acid cycle</keyword>
<comment type="similarity">
    <text evidence="16">Belongs to the monomeric-type IDH family.</text>
</comment>
<sequence>MCKHFFLLLSLTFFQVGFSQNYSVSGVVKNTEDNFPVLGANVSIENTPKGDVTDLDGAFSIQLKEGDYILLVSYLGFKEYAQKIKVDKDLSINILLEPESQSLEEVIITKTNDRLKLKKPQMSVNKITTKDIANIPSVLGEADIIKAITLLPGVTNSSEGAGGFHVRGGAADQNLVLLDGASIYNDSHLFGIFSIMHPGAVKDLTLYKGGIPSKYGGRVSSVLEINQRKGNFDQLNIDGSIGLVSSKLLFEGPINKGKTSFLVAGRSSYAHLFLKLIDNPNSAYFYDINTKLSHIFDENNELEFSGYFGRDVFNINDSFKNTYGSSVAKIDWTHRFNENTNSKLSLGLSDYYFGLTLDFISFNYNSGIRDYSLRYQLNSKLSDKIDLEYGVQSNYYSFNPGYIEPSNENAGIIKEQFTKKYAWQNAFYASAEQKFTEKLTVNYGLRLNLFSRLGQEEVNLYENGNPLVFNENLQIYEKAPIIGTENQSRSDFAKTFVNLEPRISIAYQLNEKSSVKASYQFINQYLHLISNTDAPTPLDIWAPSGKYIQPQQSHQYALGYFRKFEVFDLETEIFYKSIDNRLDYIDGADLIANDAIEQVLLSGRARAYGIEILLKKNVGRFTGWLAYTFSKSEQQTPGRTANEAGINNGNWYRTGWDKPHDISITGSYQWNSKWKSNANFVFQTGRPSTFPNAKYYFEGQTVPDYGPRNANRLPAYHRLDFSAIYTPKPEKTKGWQGEWVFSIYNVYNRRNAASINFGRNEDNGNIEAVRLSIFGIVPSAAYRFKF</sequence>
<evidence type="ECO:0000259" key="18">
    <source>
        <dbReference type="Pfam" id="PF07715"/>
    </source>
</evidence>
<dbReference type="Pfam" id="PF07715">
    <property type="entry name" value="Plug"/>
    <property type="match status" value="1"/>
</dbReference>
<feature type="domain" description="TonB-dependent transporter Oar-like beta-barrel" evidence="19">
    <location>
        <begin position="308"/>
        <end position="519"/>
    </location>
</feature>
<dbReference type="Proteomes" id="UP001230915">
    <property type="component" value="Unassembled WGS sequence"/>
</dbReference>
<evidence type="ECO:0000256" key="14">
    <source>
        <dbReference type="ARBA" id="ARBA00023237"/>
    </source>
</evidence>
<evidence type="ECO:0000256" key="2">
    <source>
        <dbReference type="ARBA" id="ARBA00004571"/>
    </source>
</evidence>
<dbReference type="InterPro" id="IPR036942">
    <property type="entry name" value="Beta-barrel_TonB_sf"/>
</dbReference>
<dbReference type="Gene3D" id="2.40.170.20">
    <property type="entry name" value="TonB-dependent receptor, beta-barrel domain"/>
    <property type="match status" value="1"/>
</dbReference>
<evidence type="ECO:0000256" key="4">
    <source>
        <dbReference type="ARBA" id="ARBA00022435"/>
    </source>
</evidence>
<dbReference type="PROSITE" id="PS52016">
    <property type="entry name" value="TONB_DEPENDENT_REC_3"/>
    <property type="match status" value="1"/>
</dbReference>
<keyword evidence="12" id="KW-0560">Oxidoreductase</keyword>
<evidence type="ECO:0000256" key="15">
    <source>
        <dbReference type="ARBA" id="ARBA00023554"/>
    </source>
</evidence>
<evidence type="ECO:0000256" key="11">
    <source>
        <dbReference type="ARBA" id="ARBA00022857"/>
    </source>
</evidence>
<evidence type="ECO:0000256" key="10">
    <source>
        <dbReference type="ARBA" id="ARBA00022842"/>
    </source>
</evidence>
<keyword evidence="13 17" id="KW-0472">Membrane</keyword>
<dbReference type="SUPFAM" id="SSF56935">
    <property type="entry name" value="Porins"/>
    <property type="match status" value="1"/>
</dbReference>
<evidence type="ECO:0000256" key="16">
    <source>
        <dbReference type="ARBA" id="ARBA00046318"/>
    </source>
</evidence>
<keyword evidence="14 17" id="KW-0998">Cell outer membrane</keyword>
<feature type="domain" description="TonB-dependent receptor plug" evidence="18">
    <location>
        <begin position="119"/>
        <end position="218"/>
    </location>
</feature>
<evidence type="ECO:0000256" key="1">
    <source>
        <dbReference type="ARBA" id="ARBA00001946"/>
    </source>
</evidence>
<accession>A0ABU0ZY57</accession>
<protein>
    <recommendedName>
        <fullName evidence="3">isocitrate dehydrogenase (NADP(+))</fullName>
        <ecNumber evidence="3">1.1.1.42</ecNumber>
    </recommendedName>
</protein>
<keyword evidence="9" id="KW-0479">Metal-binding</keyword>
<evidence type="ECO:0000256" key="6">
    <source>
        <dbReference type="ARBA" id="ARBA00022452"/>
    </source>
</evidence>
<evidence type="ECO:0000256" key="17">
    <source>
        <dbReference type="PROSITE-ProRule" id="PRU01360"/>
    </source>
</evidence>
<dbReference type="Gene3D" id="2.60.40.1120">
    <property type="entry name" value="Carboxypeptidase-like, regulatory domain"/>
    <property type="match status" value="1"/>
</dbReference>